<proteinExistence type="predicted"/>
<evidence type="ECO:0000313" key="3">
    <source>
        <dbReference type="Proteomes" id="UP001291309"/>
    </source>
</evidence>
<reference evidence="2 3" key="1">
    <citation type="submission" date="2023-12" db="EMBL/GenBank/DDBJ databases">
        <title>the genome sequence of Hyalangium sp. s54d21.</title>
        <authorList>
            <person name="Zhang X."/>
        </authorList>
    </citation>
    <scope>NUCLEOTIDE SEQUENCE [LARGE SCALE GENOMIC DNA]</scope>
    <source>
        <strain evidence="3">s54d21</strain>
    </source>
</reference>
<dbReference type="EMBL" id="JAXIVS010000009">
    <property type="protein sequence ID" value="MDY7229756.1"/>
    <property type="molecule type" value="Genomic_DNA"/>
</dbReference>
<comment type="caution">
    <text evidence="2">The sequence shown here is derived from an EMBL/GenBank/DDBJ whole genome shotgun (WGS) entry which is preliminary data.</text>
</comment>
<sequence length="154" mass="16696">MAVFPNVMGGLSTQHTPKAVAYYLDQAARAQSAGARSAAIAMYRSALEHLLEDQGFKDGMCGQKVSKLEKAIKDSNAPAWAKDLDPQVMRVLSHLGNGVLHTNGGDITKQENATPELVQAIMVTFEELLEVVYEQPAARAARQRILTEAASKMK</sequence>
<dbReference type="Proteomes" id="UP001291309">
    <property type="component" value="Unassembled WGS sequence"/>
</dbReference>
<dbReference type="InterPro" id="IPR025285">
    <property type="entry name" value="DUF4145"/>
</dbReference>
<keyword evidence="3" id="KW-1185">Reference proteome</keyword>
<feature type="domain" description="DUF4145" evidence="1">
    <location>
        <begin position="26"/>
        <end position="111"/>
    </location>
</feature>
<dbReference type="RefSeq" id="WP_321548478.1">
    <property type="nucleotide sequence ID" value="NZ_JAXIVS010000009.1"/>
</dbReference>
<accession>A0ABU5H938</accession>
<name>A0ABU5H938_9BACT</name>
<organism evidence="2 3">
    <name type="scientific">Hyalangium rubrum</name>
    <dbReference type="NCBI Taxonomy" id="3103134"/>
    <lineage>
        <taxon>Bacteria</taxon>
        <taxon>Pseudomonadati</taxon>
        <taxon>Myxococcota</taxon>
        <taxon>Myxococcia</taxon>
        <taxon>Myxococcales</taxon>
        <taxon>Cystobacterineae</taxon>
        <taxon>Archangiaceae</taxon>
        <taxon>Hyalangium</taxon>
    </lineage>
</organism>
<evidence type="ECO:0000259" key="1">
    <source>
        <dbReference type="Pfam" id="PF13643"/>
    </source>
</evidence>
<dbReference type="Pfam" id="PF13643">
    <property type="entry name" value="DUF4145"/>
    <property type="match status" value="1"/>
</dbReference>
<protein>
    <submittedName>
        <fullName evidence="2">DUF4145 domain-containing protein</fullName>
    </submittedName>
</protein>
<evidence type="ECO:0000313" key="2">
    <source>
        <dbReference type="EMBL" id="MDY7229756.1"/>
    </source>
</evidence>
<gene>
    <name evidence="2" type="ORF">SYV04_25405</name>
</gene>